<feature type="transmembrane region" description="Helical" evidence="4">
    <location>
        <begin position="136"/>
        <end position="156"/>
    </location>
</feature>
<name>A0A6A6MBE5_HEVBR</name>
<comment type="caution">
    <text evidence="5">The sequence shown here is derived from an EMBL/GenBank/DDBJ whole genome shotgun (WGS) entry which is preliminary data.</text>
</comment>
<accession>A0A6A6MBE5</accession>
<dbReference type="InterPro" id="IPR007378">
    <property type="entry name" value="Tic22-like"/>
</dbReference>
<proteinExistence type="predicted"/>
<dbReference type="AlphaFoldDB" id="A0A6A6MBE5"/>
<protein>
    <submittedName>
        <fullName evidence="5">Uncharacterized protein</fullName>
    </submittedName>
</protein>
<keyword evidence="3" id="KW-0934">Plastid</keyword>
<evidence type="ECO:0000256" key="1">
    <source>
        <dbReference type="ARBA" id="ARBA00004229"/>
    </source>
</evidence>
<evidence type="ECO:0000256" key="4">
    <source>
        <dbReference type="SAM" id="Phobius"/>
    </source>
</evidence>
<dbReference type="GO" id="GO:0009507">
    <property type="term" value="C:chloroplast"/>
    <property type="evidence" value="ECO:0007669"/>
    <property type="project" value="UniProtKB-SubCell"/>
</dbReference>
<dbReference type="Pfam" id="PF04278">
    <property type="entry name" value="Tic22"/>
    <property type="match status" value="2"/>
</dbReference>
<dbReference type="InterPro" id="IPR029044">
    <property type="entry name" value="Nucleotide-diphossugar_trans"/>
</dbReference>
<dbReference type="Proteomes" id="UP000467840">
    <property type="component" value="Chromosome 14"/>
</dbReference>
<keyword evidence="4" id="KW-0812">Transmembrane</keyword>
<dbReference type="GO" id="GO:0015031">
    <property type="term" value="P:protein transport"/>
    <property type="evidence" value="ECO:0007669"/>
    <property type="project" value="InterPro"/>
</dbReference>
<dbReference type="PANTHER" id="PTHR33926">
    <property type="entry name" value="PROTEIN TIC 22, CHLOROPLASTIC"/>
    <property type="match status" value="1"/>
</dbReference>
<dbReference type="Gene3D" id="3.90.550.10">
    <property type="entry name" value="Spore Coat Polysaccharide Biosynthesis Protein SpsA, Chain A"/>
    <property type="match status" value="1"/>
</dbReference>
<evidence type="ECO:0000313" key="6">
    <source>
        <dbReference type="Proteomes" id="UP000467840"/>
    </source>
</evidence>
<sequence length="558" mass="63876">MEPAKPSNPLLSLSTFIHQHCLRLGAELATRFGDTNRALTANLPPGPTARRLRTAPFFASVSQQKHAAAAGTLSSEHVAKTLAGTAVYTVSNTNNEFVLISDPDGAKSISLLCFRQEDAETFLAQVIKCIIYAHFYVYYDFSFLPFYVLSFSFLFVKVRLRRRELRSEAKVVPITLDQVYMLKVEGIAFRFLPDPVQIKNALELKAADIKTCFDGVPVFQSDLLVVKKKNKRYCPIYFQKVGSLEDVLRKMEISEKNSGWEDLIFIPPGKSCSQHIQEMETGVKMKAVLEESQPSTPKPKRNMTKIEVPSFMNNMGKGMKIGMVNMDEDDVSDWKIHGEIIPIYFERVSEFFKWEDLFPEWIDEEEELEGTSCPEIPMPDFKAYDDIDIIVAKLPCKYPQELWNREEGDWWFYEPDMSRLEQKASLPIGSCKLALPLWAKGIDETYDVSKIQSTTRTARREAYVTVLHSSESYVCGAIALAQSLLQTGTKRDLILLLDRSISQPKREALAAAGWKIRLIKRIRNPRAEKYSYNEYNYSKFRLWQLTDYDKIIFIDSTL</sequence>
<reference evidence="5 6" key="1">
    <citation type="journal article" date="2020" name="Mol. Plant">
        <title>The Chromosome-Based Rubber Tree Genome Provides New Insights into Spurge Genome Evolution and Rubber Biosynthesis.</title>
        <authorList>
            <person name="Liu J."/>
            <person name="Shi C."/>
            <person name="Shi C.C."/>
            <person name="Li W."/>
            <person name="Zhang Q.J."/>
            <person name="Zhang Y."/>
            <person name="Li K."/>
            <person name="Lu H.F."/>
            <person name="Shi C."/>
            <person name="Zhu S.T."/>
            <person name="Xiao Z.Y."/>
            <person name="Nan H."/>
            <person name="Yue Y."/>
            <person name="Zhu X.G."/>
            <person name="Wu Y."/>
            <person name="Hong X.N."/>
            <person name="Fan G.Y."/>
            <person name="Tong Y."/>
            <person name="Zhang D."/>
            <person name="Mao C.L."/>
            <person name="Liu Y.L."/>
            <person name="Hao S.J."/>
            <person name="Liu W.Q."/>
            <person name="Lv M.Q."/>
            <person name="Zhang H.B."/>
            <person name="Liu Y."/>
            <person name="Hu-Tang G.R."/>
            <person name="Wang J.P."/>
            <person name="Wang J.H."/>
            <person name="Sun Y.H."/>
            <person name="Ni S.B."/>
            <person name="Chen W.B."/>
            <person name="Zhang X.C."/>
            <person name="Jiao Y.N."/>
            <person name="Eichler E.E."/>
            <person name="Li G.H."/>
            <person name="Liu X."/>
            <person name="Gao L.Z."/>
        </authorList>
    </citation>
    <scope>NUCLEOTIDE SEQUENCE [LARGE SCALE GENOMIC DNA]</scope>
    <source>
        <strain evidence="6">cv. GT1</strain>
        <tissue evidence="5">Leaf</tissue>
    </source>
</reference>
<evidence type="ECO:0000313" key="5">
    <source>
        <dbReference type="EMBL" id="KAF2309825.1"/>
    </source>
</evidence>
<keyword evidence="6" id="KW-1185">Reference proteome</keyword>
<dbReference type="SUPFAM" id="SSF53448">
    <property type="entry name" value="Nucleotide-diphospho-sugar transferases"/>
    <property type="match status" value="1"/>
</dbReference>
<dbReference type="PANTHER" id="PTHR33926:SF4">
    <property type="entry name" value="PROTEIN TIC 22, CHLOROPLASTIC"/>
    <property type="match status" value="1"/>
</dbReference>
<keyword evidence="2" id="KW-0150">Chloroplast</keyword>
<keyword evidence="4" id="KW-0472">Membrane</keyword>
<gene>
    <name evidence="5" type="ORF">GH714_005286</name>
</gene>
<dbReference type="EMBL" id="JAAGAX010000006">
    <property type="protein sequence ID" value="KAF2309825.1"/>
    <property type="molecule type" value="Genomic_DNA"/>
</dbReference>
<evidence type="ECO:0000256" key="3">
    <source>
        <dbReference type="ARBA" id="ARBA00022640"/>
    </source>
</evidence>
<keyword evidence="4" id="KW-1133">Transmembrane helix</keyword>
<organism evidence="5 6">
    <name type="scientific">Hevea brasiliensis</name>
    <name type="common">Para rubber tree</name>
    <name type="synonym">Siphonia brasiliensis</name>
    <dbReference type="NCBI Taxonomy" id="3981"/>
    <lineage>
        <taxon>Eukaryota</taxon>
        <taxon>Viridiplantae</taxon>
        <taxon>Streptophyta</taxon>
        <taxon>Embryophyta</taxon>
        <taxon>Tracheophyta</taxon>
        <taxon>Spermatophyta</taxon>
        <taxon>Magnoliopsida</taxon>
        <taxon>eudicotyledons</taxon>
        <taxon>Gunneridae</taxon>
        <taxon>Pentapetalae</taxon>
        <taxon>rosids</taxon>
        <taxon>fabids</taxon>
        <taxon>Malpighiales</taxon>
        <taxon>Euphorbiaceae</taxon>
        <taxon>Crotonoideae</taxon>
        <taxon>Micrandreae</taxon>
        <taxon>Hevea</taxon>
    </lineage>
</organism>
<evidence type="ECO:0000256" key="2">
    <source>
        <dbReference type="ARBA" id="ARBA00022528"/>
    </source>
</evidence>
<comment type="subcellular location">
    <subcellularLocation>
        <location evidence="1">Plastid</location>
        <location evidence="1">Chloroplast</location>
    </subcellularLocation>
</comment>